<keyword evidence="2" id="KW-0969">Cilium</keyword>
<evidence type="ECO:0000313" key="3">
    <source>
        <dbReference type="Proteomes" id="UP000325797"/>
    </source>
</evidence>
<dbReference type="OrthoDB" id="8005693at2"/>
<sequence length="142" mass="14972">MKIDTGAPVRSTSASRLRGGASAARSGVGFAELLSEPAAPKNVTGAAPLNTADTMLALQEVADVTERNRKARERGNAMLDRLEAIRIGLLDGVVSSETIAELGRLVRDRRDSSGDPRLAGLLDEIELRAAVELAKLEQAAKP</sequence>
<feature type="compositionally biased region" description="Low complexity" evidence="1">
    <location>
        <begin position="10"/>
        <end position="21"/>
    </location>
</feature>
<protein>
    <submittedName>
        <fullName evidence="2">Flagellar assembly protein FliX</fullName>
    </submittedName>
</protein>
<keyword evidence="3" id="KW-1185">Reference proteome</keyword>
<name>A0A5J6N3Y9_9PROT</name>
<keyword evidence="2" id="KW-0966">Cell projection</keyword>
<organism evidence="2 3">
    <name type="scientific">Hypericibacter adhaerens</name>
    <dbReference type="NCBI Taxonomy" id="2602016"/>
    <lineage>
        <taxon>Bacteria</taxon>
        <taxon>Pseudomonadati</taxon>
        <taxon>Pseudomonadota</taxon>
        <taxon>Alphaproteobacteria</taxon>
        <taxon>Rhodospirillales</taxon>
        <taxon>Dongiaceae</taxon>
        <taxon>Hypericibacter</taxon>
    </lineage>
</organism>
<gene>
    <name evidence="2" type="primary">fliX</name>
    <name evidence="2" type="ORF">FRZ61_34710</name>
</gene>
<reference evidence="2 3" key="1">
    <citation type="submission" date="2019-08" db="EMBL/GenBank/DDBJ databases">
        <title>Hyperibacter terrae gen. nov., sp. nov. and Hyperibacter viscosus sp. nov., two new members in the family Rhodospirillaceae isolated from the rhizosphere of Hypericum perforatum.</title>
        <authorList>
            <person name="Noviana Z."/>
        </authorList>
    </citation>
    <scope>NUCLEOTIDE SEQUENCE [LARGE SCALE GENOMIC DNA]</scope>
    <source>
        <strain evidence="2 3">R5959</strain>
    </source>
</reference>
<dbReference type="GO" id="GO:0044781">
    <property type="term" value="P:bacterial-type flagellum organization"/>
    <property type="evidence" value="ECO:0007669"/>
    <property type="project" value="InterPro"/>
</dbReference>
<dbReference type="Pfam" id="PF10768">
    <property type="entry name" value="FliX"/>
    <property type="match status" value="1"/>
</dbReference>
<dbReference type="AlphaFoldDB" id="A0A5J6N3Y9"/>
<evidence type="ECO:0000256" key="1">
    <source>
        <dbReference type="SAM" id="MobiDB-lite"/>
    </source>
</evidence>
<dbReference type="Proteomes" id="UP000325797">
    <property type="component" value="Chromosome"/>
</dbReference>
<dbReference type="InterPro" id="IPR019704">
    <property type="entry name" value="Flagellar_assmbl_FliX_class2"/>
</dbReference>
<keyword evidence="2" id="KW-0282">Flagellum</keyword>
<feature type="region of interest" description="Disordered" evidence="1">
    <location>
        <begin position="1"/>
        <end position="21"/>
    </location>
</feature>
<accession>A0A5J6N3Y9</accession>
<dbReference type="KEGG" id="hadh:FRZ61_34710"/>
<proteinExistence type="predicted"/>
<evidence type="ECO:0000313" key="2">
    <source>
        <dbReference type="EMBL" id="QEX23533.1"/>
    </source>
</evidence>
<dbReference type="RefSeq" id="WP_151118902.1">
    <property type="nucleotide sequence ID" value="NZ_CP042582.1"/>
</dbReference>
<dbReference type="EMBL" id="CP042582">
    <property type="protein sequence ID" value="QEX23533.1"/>
    <property type="molecule type" value="Genomic_DNA"/>
</dbReference>